<keyword evidence="2" id="KW-1185">Reference proteome</keyword>
<comment type="caution">
    <text evidence="1">The sequence shown here is derived from an EMBL/GenBank/DDBJ whole genome shotgun (WGS) entry which is preliminary data.</text>
</comment>
<gene>
    <name evidence="1" type="ORF">E2C01_036828</name>
</gene>
<evidence type="ECO:0000313" key="2">
    <source>
        <dbReference type="Proteomes" id="UP000324222"/>
    </source>
</evidence>
<dbReference type="AlphaFoldDB" id="A0A5B7FDQ4"/>
<accession>A0A5B7FDQ4</accession>
<dbReference type="Proteomes" id="UP000324222">
    <property type="component" value="Unassembled WGS sequence"/>
</dbReference>
<sequence>MAFLTHDSVESEHDASFQHTLLIASMPTSLWHPALSNTGVLSLHAQHPRRAMVRSICLQHCNASTFKDEPKKQTPTPTPRHLNTHARVPSLVTLIIS</sequence>
<reference evidence="1 2" key="1">
    <citation type="submission" date="2019-05" db="EMBL/GenBank/DDBJ databases">
        <title>Another draft genome of Portunus trituberculatus and its Hox gene families provides insights of decapod evolution.</title>
        <authorList>
            <person name="Jeong J.-H."/>
            <person name="Song I."/>
            <person name="Kim S."/>
            <person name="Choi T."/>
            <person name="Kim D."/>
            <person name="Ryu S."/>
            <person name="Kim W."/>
        </authorList>
    </citation>
    <scope>NUCLEOTIDE SEQUENCE [LARGE SCALE GENOMIC DNA]</scope>
    <source>
        <tissue evidence="1">Muscle</tissue>
    </source>
</reference>
<dbReference type="EMBL" id="VSRR010005720">
    <property type="protein sequence ID" value="MPC43188.1"/>
    <property type="molecule type" value="Genomic_DNA"/>
</dbReference>
<name>A0A5B7FDQ4_PORTR</name>
<proteinExistence type="predicted"/>
<organism evidence="1 2">
    <name type="scientific">Portunus trituberculatus</name>
    <name type="common">Swimming crab</name>
    <name type="synonym">Neptunus trituberculatus</name>
    <dbReference type="NCBI Taxonomy" id="210409"/>
    <lineage>
        <taxon>Eukaryota</taxon>
        <taxon>Metazoa</taxon>
        <taxon>Ecdysozoa</taxon>
        <taxon>Arthropoda</taxon>
        <taxon>Crustacea</taxon>
        <taxon>Multicrustacea</taxon>
        <taxon>Malacostraca</taxon>
        <taxon>Eumalacostraca</taxon>
        <taxon>Eucarida</taxon>
        <taxon>Decapoda</taxon>
        <taxon>Pleocyemata</taxon>
        <taxon>Brachyura</taxon>
        <taxon>Eubrachyura</taxon>
        <taxon>Portunoidea</taxon>
        <taxon>Portunidae</taxon>
        <taxon>Portuninae</taxon>
        <taxon>Portunus</taxon>
    </lineage>
</organism>
<evidence type="ECO:0000313" key="1">
    <source>
        <dbReference type="EMBL" id="MPC43188.1"/>
    </source>
</evidence>
<protein>
    <submittedName>
        <fullName evidence="1">Uncharacterized protein</fullName>
    </submittedName>
</protein>